<evidence type="ECO:0000256" key="1">
    <source>
        <dbReference type="ARBA" id="ARBA00004141"/>
    </source>
</evidence>
<evidence type="ECO:0000256" key="2">
    <source>
        <dbReference type="ARBA" id="ARBA00022448"/>
    </source>
</evidence>
<dbReference type="EMBL" id="CM002926">
    <property type="protein sequence ID" value="KGN50847.1"/>
    <property type="molecule type" value="Genomic_DNA"/>
</dbReference>
<dbReference type="PANTHER" id="PTHR19241">
    <property type="entry name" value="ATP-BINDING CASSETTE TRANSPORTER"/>
    <property type="match status" value="1"/>
</dbReference>
<keyword evidence="3 6" id="KW-0812">Transmembrane</keyword>
<protein>
    <recommendedName>
        <fullName evidence="7">ABC-2 type transporter transmembrane domain-containing protein</fullName>
    </recommendedName>
</protein>
<name>A0A0A0KR02_CUCSA</name>
<gene>
    <name evidence="8" type="ORF">Csa_5G289090</name>
</gene>
<evidence type="ECO:0000256" key="3">
    <source>
        <dbReference type="ARBA" id="ARBA00022692"/>
    </source>
</evidence>
<evidence type="ECO:0000259" key="7">
    <source>
        <dbReference type="Pfam" id="PF01061"/>
    </source>
</evidence>
<sequence>MFRVMASDVGNVFYSVFRMPWLWSEEAISNGFCVSILEAIVDTWVSQYLGVWLTVAIETIYISVQALIYCLLLYSMIGFEWKLGKFLLFYYLFLMCFIYFTFFGMMVVAMTPNHHIASVFVLFFISLWNLFAGFLIPRPLIPIWWRWYYWASHVAWTIYGLVASQVGDKDVEIEIPGFGNAALRMVLKQRFGYNYDFIPAVVAAHVVWVLIFFFVFACGIKFFNFQRR</sequence>
<accession>A0A0A0KR02</accession>
<feature type="domain" description="ABC-2 type transporter transmembrane" evidence="7">
    <location>
        <begin position="53"/>
        <end position="165"/>
    </location>
</feature>
<dbReference type="Gramene" id="KGN50847">
    <property type="protein sequence ID" value="KGN50847"/>
    <property type="gene ID" value="Csa_5G289090"/>
</dbReference>
<dbReference type="InterPro" id="IPR013525">
    <property type="entry name" value="ABC2_TM"/>
</dbReference>
<evidence type="ECO:0000256" key="5">
    <source>
        <dbReference type="ARBA" id="ARBA00023136"/>
    </source>
</evidence>
<feature type="transmembrane region" description="Helical" evidence="6">
    <location>
        <begin position="51"/>
        <end position="74"/>
    </location>
</feature>
<organism evidence="8 9">
    <name type="scientific">Cucumis sativus</name>
    <name type="common">Cucumber</name>
    <dbReference type="NCBI Taxonomy" id="3659"/>
    <lineage>
        <taxon>Eukaryota</taxon>
        <taxon>Viridiplantae</taxon>
        <taxon>Streptophyta</taxon>
        <taxon>Embryophyta</taxon>
        <taxon>Tracheophyta</taxon>
        <taxon>Spermatophyta</taxon>
        <taxon>Magnoliopsida</taxon>
        <taxon>eudicotyledons</taxon>
        <taxon>Gunneridae</taxon>
        <taxon>Pentapetalae</taxon>
        <taxon>rosids</taxon>
        <taxon>fabids</taxon>
        <taxon>Cucurbitales</taxon>
        <taxon>Cucurbitaceae</taxon>
        <taxon>Benincaseae</taxon>
        <taxon>Cucumis</taxon>
    </lineage>
</organism>
<keyword evidence="4 6" id="KW-1133">Transmembrane helix</keyword>
<evidence type="ECO:0000256" key="6">
    <source>
        <dbReference type="SAM" id="Phobius"/>
    </source>
</evidence>
<dbReference type="OMA" id="CHFLYFT"/>
<keyword evidence="5 6" id="KW-0472">Membrane</keyword>
<comment type="subcellular location">
    <subcellularLocation>
        <location evidence="1">Membrane</location>
        <topology evidence="1">Multi-pass membrane protein</topology>
    </subcellularLocation>
</comment>
<reference evidence="8 9" key="3">
    <citation type="journal article" date="2010" name="BMC Genomics">
        <title>Transcriptome sequencing and comparative analysis of cucumber flowers with different sex types.</title>
        <authorList>
            <person name="Guo S."/>
            <person name="Zheng Y."/>
            <person name="Joung J.G."/>
            <person name="Liu S."/>
            <person name="Zhang Z."/>
            <person name="Crasta O.R."/>
            <person name="Sobral B.W."/>
            <person name="Xu Y."/>
            <person name="Huang S."/>
            <person name="Fei Z."/>
        </authorList>
    </citation>
    <scope>NUCLEOTIDE SEQUENCE [LARGE SCALE GENOMIC DNA]</scope>
    <source>
        <strain evidence="9">cv. 9930</strain>
    </source>
</reference>
<keyword evidence="2" id="KW-0813">Transport</keyword>
<reference evidence="8 9" key="4">
    <citation type="journal article" date="2011" name="BMC Genomics">
        <title>RNA-Seq improves annotation of protein-coding genes in the cucumber genome.</title>
        <authorList>
            <person name="Li Z."/>
            <person name="Zhang Z."/>
            <person name="Yan P."/>
            <person name="Huang S."/>
            <person name="Fei Z."/>
            <person name="Lin K."/>
        </authorList>
    </citation>
    <scope>NUCLEOTIDE SEQUENCE [LARGE SCALE GENOMIC DNA]</scope>
    <source>
        <strain evidence="9">cv. 9930</strain>
    </source>
</reference>
<keyword evidence="9" id="KW-1185">Reference proteome</keyword>
<dbReference type="AlphaFoldDB" id="A0A0A0KR02"/>
<reference evidence="8 9" key="2">
    <citation type="journal article" date="2009" name="PLoS ONE">
        <title>An integrated genetic and cytogenetic map of the cucumber genome.</title>
        <authorList>
            <person name="Ren Y."/>
            <person name="Zhang Z."/>
            <person name="Liu J."/>
            <person name="Staub J.E."/>
            <person name="Han Y."/>
            <person name="Cheng Z."/>
            <person name="Li X."/>
            <person name="Lu J."/>
            <person name="Miao H."/>
            <person name="Kang H."/>
            <person name="Xie B."/>
            <person name="Gu X."/>
            <person name="Wang X."/>
            <person name="Du Y."/>
            <person name="Jin W."/>
            <person name="Huang S."/>
        </authorList>
    </citation>
    <scope>NUCLEOTIDE SEQUENCE [LARGE SCALE GENOMIC DNA]</scope>
    <source>
        <strain evidence="9">cv. 9930</strain>
    </source>
</reference>
<dbReference type="Proteomes" id="UP000029981">
    <property type="component" value="Chromosome 5"/>
</dbReference>
<evidence type="ECO:0000313" key="8">
    <source>
        <dbReference type="EMBL" id="KGN50847.1"/>
    </source>
</evidence>
<feature type="transmembrane region" description="Helical" evidence="6">
    <location>
        <begin position="86"/>
        <end position="110"/>
    </location>
</feature>
<feature type="transmembrane region" description="Helical" evidence="6">
    <location>
        <begin position="116"/>
        <end position="135"/>
    </location>
</feature>
<dbReference type="GO" id="GO:0140359">
    <property type="term" value="F:ABC-type transporter activity"/>
    <property type="evidence" value="ECO:0007669"/>
    <property type="project" value="InterPro"/>
</dbReference>
<dbReference type="eggNOG" id="KOG0065">
    <property type="taxonomic scope" value="Eukaryota"/>
</dbReference>
<evidence type="ECO:0000313" key="9">
    <source>
        <dbReference type="Proteomes" id="UP000029981"/>
    </source>
</evidence>
<evidence type="ECO:0000256" key="4">
    <source>
        <dbReference type="ARBA" id="ARBA00022989"/>
    </source>
</evidence>
<feature type="transmembrane region" description="Helical" evidence="6">
    <location>
        <begin position="197"/>
        <end position="223"/>
    </location>
</feature>
<proteinExistence type="predicted"/>
<dbReference type="GO" id="GO:0005886">
    <property type="term" value="C:plasma membrane"/>
    <property type="evidence" value="ECO:0007669"/>
    <property type="project" value="UniProtKB-ARBA"/>
</dbReference>
<feature type="transmembrane region" description="Helical" evidence="6">
    <location>
        <begin position="147"/>
        <end position="166"/>
    </location>
</feature>
<dbReference type="Pfam" id="PF01061">
    <property type="entry name" value="ABC2_membrane"/>
    <property type="match status" value="1"/>
</dbReference>
<reference evidence="8 9" key="1">
    <citation type="journal article" date="2009" name="Nat. Genet.">
        <title>The genome of the cucumber, Cucumis sativus L.</title>
        <authorList>
            <person name="Huang S."/>
            <person name="Li R."/>
            <person name="Zhang Z."/>
            <person name="Li L."/>
            <person name="Gu X."/>
            <person name="Fan W."/>
            <person name="Lucas W.J."/>
            <person name="Wang X."/>
            <person name="Xie B."/>
            <person name="Ni P."/>
            <person name="Ren Y."/>
            <person name="Zhu H."/>
            <person name="Li J."/>
            <person name="Lin K."/>
            <person name="Jin W."/>
            <person name="Fei Z."/>
            <person name="Li G."/>
            <person name="Staub J."/>
            <person name="Kilian A."/>
            <person name="van der Vossen E.A."/>
            <person name="Wu Y."/>
            <person name="Guo J."/>
            <person name="He J."/>
            <person name="Jia Z."/>
            <person name="Ren Y."/>
            <person name="Tian G."/>
            <person name="Lu Y."/>
            <person name="Ruan J."/>
            <person name="Qian W."/>
            <person name="Wang M."/>
            <person name="Huang Q."/>
            <person name="Li B."/>
            <person name="Xuan Z."/>
            <person name="Cao J."/>
            <person name="Asan"/>
            <person name="Wu Z."/>
            <person name="Zhang J."/>
            <person name="Cai Q."/>
            <person name="Bai Y."/>
            <person name="Zhao B."/>
            <person name="Han Y."/>
            <person name="Li Y."/>
            <person name="Li X."/>
            <person name="Wang S."/>
            <person name="Shi Q."/>
            <person name="Liu S."/>
            <person name="Cho W.K."/>
            <person name="Kim J.Y."/>
            <person name="Xu Y."/>
            <person name="Heller-Uszynska K."/>
            <person name="Miao H."/>
            <person name="Cheng Z."/>
            <person name="Zhang S."/>
            <person name="Wu J."/>
            <person name="Yang Y."/>
            <person name="Kang H."/>
            <person name="Li M."/>
            <person name="Liang H."/>
            <person name="Ren X."/>
            <person name="Shi Z."/>
            <person name="Wen M."/>
            <person name="Jian M."/>
            <person name="Yang H."/>
            <person name="Zhang G."/>
            <person name="Yang Z."/>
            <person name="Chen R."/>
            <person name="Liu S."/>
            <person name="Li J."/>
            <person name="Ma L."/>
            <person name="Liu H."/>
            <person name="Zhou Y."/>
            <person name="Zhao J."/>
            <person name="Fang X."/>
            <person name="Li G."/>
            <person name="Fang L."/>
            <person name="Li Y."/>
            <person name="Liu D."/>
            <person name="Zheng H."/>
            <person name="Zhang Y."/>
            <person name="Qin N."/>
            <person name="Li Z."/>
            <person name="Yang G."/>
            <person name="Yang S."/>
            <person name="Bolund L."/>
            <person name="Kristiansen K."/>
            <person name="Zheng H."/>
            <person name="Li S."/>
            <person name="Zhang X."/>
            <person name="Yang H."/>
            <person name="Wang J."/>
            <person name="Sun R."/>
            <person name="Zhang B."/>
            <person name="Jiang S."/>
            <person name="Wang J."/>
            <person name="Du Y."/>
            <person name="Li S."/>
        </authorList>
    </citation>
    <scope>NUCLEOTIDE SEQUENCE [LARGE SCALE GENOMIC DNA]</scope>
    <source>
        <strain evidence="9">cv. 9930</strain>
    </source>
</reference>